<evidence type="ECO:0000256" key="2">
    <source>
        <dbReference type="ARBA" id="ARBA00022679"/>
    </source>
</evidence>
<dbReference type="EMBL" id="FOLW01000002">
    <property type="protein sequence ID" value="SFC44145.1"/>
    <property type="molecule type" value="Genomic_DNA"/>
</dbReference>
<name>A0AAJ4W984_9GAMM</name>
<dbReference type="RefSeq" id="WP_074821144.1">
    <property type="nucleotide sequence ID" value="NZ_FOLW01000002.1"/>
</dbReference>
<reference evidence="3 4" key="1">
    <citation type="submission" date="2016-10" db="EMBL/GenBank/DDBJ databases">
        <authorList>
            <person name="Varghese N."/>
            <person name="Submissions S."/>
        </authorList>
    </citation>
    <scope>NUCLEOTIDE SEQUENCE [LARGE SCALE GENOMIC DNA]</scope>
    <source>
        <strain evidence="3 4">DSM 5563</strain>
    </source>
</reference>
<dbReference type="InterPro" id="IPR002201">
    <property type="entry name" value="Glyco_trans_9"/>
</dbReference>
<organism evidence="3 4">
    <name type="scientific">Pragia fontium DSM 5563 = ATCC 49100</name>
    <dbReference type="NCBI Taxonomy" id="1122977"/>
    <lineage>
        <taxon>Bacteria</taxon>
        <taxon>Pseudomonadati</taxon>
        <taxon>Pseudomonadota</taxon>
        <taxon>Gammaproteobacteria</taxon>
        <taxon>Enterobacterales</taxon>
        <taxon>Budviciaceae</taxon>
        <taxon>Pragia</taxon>
    </lineage>
</organism>
<comment type="caution">
    <text evidence="3">The sequence shown here is derived from an EMBL/GenBank/DDBJ whole genome shotgun (WGS) entry which is preliminary data.</text>
</comment>
<dbReference type="PANTHER" id="PTHR30160">
    <property type="entry name" value="TETRAACYLDISACCHARIDE 4'-KINASE-RELATED"/>
    <property type="match status" value="1"/>
</dbReference>
<dbReference type="InterPro" id="IPR051199">
    <property type="entry name" value="LPS_LOS_Heptosyltrfase"/>
</dbReference>
<dbReference type="GO" id="GO:0009244">
    <property type="term" value="P:lipopolysaccharide core region biosynthetic process"/>
    <property type="evidence" value="ECO:0007669"/>
    <property type="project" value="TreeGrafter"/>
</dbReference>
<protein>
    <submittedName>
        <fullName evidence="3">ADP-heptose:LPS heptosyltransferase</fullName>
    </submittedName>
</protein>
<dbReference type="Gene3D" id="3.40.50.2000">
    <property type="entry name" value="Glycogen Phosphorylase B"/>
    <property type="match status" value="2"/>
</dbReference>
<keyword evidence="1" id="KW-0328">Glycosyltransferase</keyword>
<dbReference type="GO" id="GO:0008713">
    <property type="term" value="F:ADP-heptose-lipopolysaccharide heptosyltransferase activity"/>
    <property type="evidence" value="ECO:0007669"/>
    <property type="project" value="TreeGrafter"/>
</dbReference>
<dbReference type="SUPFAM" id="SSF53756">
    <property type="entry name" value="UDP-Glycosyltransferase/glycogen phosphorylase"/>
    <property type="match status" value="1"/>
</dbReference>
<keyword evidence="2" id="KW-0808">Transferase</keyword>
<accession>A0AAJ4W984</accession>
<evidence type="ECO:0000256" key="1">
    <source>
        <dbReference type="ARBA" id="ARBA00022676"/>
    </source>
</evidence>
<dbReference type="Proteomes" id="UP000226420">
    <property type="component" value="Unassembled WGS sequence"/>
</dbReference>
<evidence type="ECO:0000313" key="4">
    <source>
        <dbReference type="Proteomes" id="UP000226420"/>
    </source>
</evidence>
<gene>
    <name evidence="3" type="ORF">SAMN02745723_102365</name>
</gene>
<dbReference type="GO" id="GO:0005829">
    <property type="term" value="C:cytosol"/>
    <property type="evidence" value="ECO:0007669"/>
    <property type="project" value="TreeGrafter"/>
</dbReference>
<proteinExistence type="predicted"/>
<evidence type="ECO:0000313" key="3">
    <source>
        <dbReference type="EMBL" id="SFC44145.1"/>
    </source>
</evidence>
<dbReference type="AlphaFoldDB" id="A0AAJ4W984"/>
<sequence>MYQQDIRKIAIVRRNGFGDFICAVPLIMHLEKTYPDAVITLFVDERNHSIVPYFFTHLKTVVIPAGNKYLSLLRAGLTYRAEKFDLVISVKSSPMKLNNLFLAVLGGKHNLAIVDEKSWHSKFINHPRNADLYKIGHQALQCLRIFDPAIQHISSDLYPKISLNRLTPLSVSLPSPYLLVSVSNNRISSTLSSTSLASIANDIYKKHDISLIISCHKKDKKQAKELQHALNMPSQIFITPDLNSFLSVLNLADIVLVGDGGICHFAACMNKNLVALYAGTSLEKWGPLSEQAICLFDTNNVNNIPEIEIKKAVETFLISSPSNKAVLP</sequence>
<dbReference type="Pfam" id="PF01075">
    <property type="entry name" value="Glyco_transf_9"/>
    <property type="match status" value="1"/>
</dbReference>